<accession>A0A0H5QNG8</accession>
<name>A0A0H5QNG8_9ZZZZ</name>
<reference evidence="1" key="2">
    <citation type="submission" date="2015-07" db="EMBL/GenBank/DDBJ databases">
        <title>Plasmids, circular viruses and viroids from rat gut.</title>
        <authorList>
            <person name="Jorgensen T.J."/>
            <person name="Hansen M.A."/>
            <person name="Xu Z."/>
            <person name="Tabak M.A."/>
            <person name="Sorensen S.J."/>
            <person name="Hansen L.H."/>
        </authorList>
    </citation>
    <scope>NUCLEOTIDE SEQUENCE</scope>
    <source>
        <strain evidence="1">RGFK1466</strain>
    </source>
</reference>
<dbReference type="AlphaFoldDB" id="A0A0H5QNG8"/>
<reference evidence="1" key="1">
    <citation type="submission" date="2015-06" db="EMBL/GenBank/DDBJ databases">
        <authorList>
            <person name="Joergensen T."/>
        </authorList>
    </citation>
    <scope>NUCLEOTIDE SEQUENCE</scope>
    <source>
        <strain evidence="1">RGFK1466</strain>
    </source>
</reference>
<proteinExistence type="predicted"/>
<dbReference type="EMBL" id="LN854007">
    <property type="protein sequence ID" value="CRY97287.1"/>
    <property type="molecule type" value="Genomic_DNA"/>
</dbReference>
<organism evidence="1">
    <name type="scientific">uncultured prokaryote</name>
    <dbReference type="NCBI Taxonomy" id="198431"/>
    <lineage>
        <taxon>unclassified sequences</taxon>
        <taxon>environmental samples</taxon>
    </lineage>
</organism>
<evidence type="ECO:0000313" key="1">
    <source>
        <dbReference type="EMBL" id="CRY97287.1"/>
    </source>
</evidence>
<sequence length="84" mass="9652">MQNSFSGTAADIARSNYRQARITITQEVDGRITASLSAKRLDSSWSEFRVVDRWTVWSEDPLNSIDDVLLLLERTLQDRRPPLD</sequence>
<protein>
    <submittedName>
        <fullName evidence="1">Uncharacterized protein</fullName>
    </submittedName>
</protein>